<dbReference type="eggNOG" id="COG4254">
    <property type="taxonomic scope" value="Bacteria"/>
</dbReference>
<feature type="domain" description="FecR protein" evidence="2">
    <location>
        <begin position="224"/>
        <end position="311"/>
    </location>
</feature>
<feature type="transmembrane region" description="Helical" evidence="1">
    <location>
        <begin position="21"/>
        <end position="39"/>
    </location>
</feature>
<evidence type="ECO:0000313" key="4">
    <source>
        <dbReference type="Proteomes" id="UP000017184"/>
    </source>
</evidence>
<dbReference type="Proteomes" id="UP000017184">
    <property type="component" value="Chromosome"/>
</dbReference>
<dbReference type="RefSeq" id="WP_022771162.1">
    <property type="nucleotide sequence ID" value="NC_022576.1"/>
</dbReference>
<reference evidence="3 4" key="1">
    <citation type="journal article" date="2013" name="Genome Biol.">
        <title>Genomic analysis reveals key aspects of prokaryotic symbiosis in the phototrophic consortium "Chlorochromatium aggregatum".</title>
        <authorList>
            <person name="Liu Z."/>
            <person name="Muller J."/>
            <person name="Li T."/>
            <person name="Alvey R.M."/>
            <person name="Vogl K."/>
            <person name="Frigaard N.U."/>
            <person name="Rockwell N.C."/>
            <person name="Boyd E.S."/>
            <person name="Tomsho L.P."/>
            <person name="Schuster S.C."/>
            <person name="Henke P."/>
            <person name="Rohde M."/>
            <person name="Overmann J."/>
            <person name="Bryant D.A."/>
        </authorList>
    </citation>
    <scope>NUCLEOTIDE SEQUENCE [LARGE SCALE GENOMIC DNA]</scope>
    <source>
        <strain evidence="3">CR</strain>
    </source>
</reference>
<sequence length="472" mass="50491">MHALTKLESKWDSRLRSTLRGLAGCIAALPMLAIAATAVPQAAPATPAGVVEFARGVGFAQTKEQTPRTLGKGMALSEGDRLTTSDGAAAIIRMEDGTRMTLRPNTEMVVQKYQYREGNAENGMVMQLLRGGFRAITGLISKNAPNAARVRTATATVGIRGTDFDARLCGAECREESAQVKVSARPNHVHASAKVVTATGTLHAVDASGKQRVVVEGASVYAGDTLVTGADGRAVLVFRDDSRMTLGGNTRFRVESFVYDEKNPQEGNFLVSLVRGSLRALTGLIGKANQKSVQFKTPTATIGIRGTGLDLECPDTAQSKDPLCNFYAWQGTVEVRPVGMDAAHVLQVGQGVQIGRDHHKPLTAPTLESIPRPDKVPVDLKQLFTSGDVKAEDEGLFVYVRDGHIEVISKTEQKLHLGRGETGFAGASGNTGRPAVTPLFIQFDKVPMPNQANPMLYTVLSEVNKPSSNQCR</sequence>
<protein>
    <recommendedName>
        <fullName evidence="2">FecR protein domain-containing protein</fullName>
    </recommendedName>
</protein>
<evidence type="ECO:0000259" key="2">
    <source>
        <dbReference type="Pfam" id="PF04773"/>
    </source>
</evidence>
<dbReference type="InterPro" id="IPR006860">
    <property type="entry name" value="FecR"/>
</dbReference>
<dbReference type="OrthoDB" id="369729at2"/>
<feature type="domain" description="FecR protein" evidence="2">
    <location>
        <begin position="80"/>
        <end position="170"/>
    </location>
</feature>
<gene>
    <name evidence="3" type="ORF">Cenrod_0211</name>
</gene>
<keyword evidence="1" id="KW-1133">Transmembrane helix</keyword>
<dbReference type="PANTHER" id="PTHR38731:SF1">
    <property type="entry name" value="FECR PROTEIN DOMAIN-CONTAINING PROTEIN"/>
    <property type="match status" value="1"/>
</dbReference>
<accession>U5N855</accession>
<keyword evidence="1" id="KW-0812">Transmembrane</keyword>
<dbReference type="PANTHER" id="PTHR38731">
    <property type="entry name" value="LIPL45-RELATED LIPOPROTEIN-RELATED"/>
    <property type="match status" value="1"/>
</dbReference>
<name>U5N855_9BURK</name>
<organism evidence="3 4">
    <name type="scientific">Candidatus Symbiobacter mobilis CR</name>
    <dbReference type="NCBI Taxonomy" id="946483"/>
    <lineage>
        <taxon>Bacteria</taxon>
        <taxon>Pseudomonadati</taxon>
        <taxon>Pseudomonadota</taxon>
        <taxon>Betaproteobacteria</taxon>
        <taxon>Burkholderiales</taxon>
        <taxon>Comamonadaceae</taxon>
    </lineage>
</organism>
<dbReference type="AlphaFoldDB" id="U5N855"/>
<keyword evidence="4" id="KW-1185">Reference proteome</keyword>
<keyword evidence="1" id="KW-0472">Membrane</keyword>
<dbReference type="Pfam" id="PF04773">
    <property type="entry name" value="FecR"/>
    <property type="match status" value="2"/>
</dbReference>
<dbReference type="EMBL" id="CP004885">
    <property type="protein sequence ID" value="AGX86339.1"/>
    <property type="molecule type" value="Genomic_DNA"/>
</dbReference>
<proteinExistence type="predicted"/>
<dbReference type="STRING" id="946483.Cenrod_0211"/>
<dbReference type="PATRIC" id="fig|946483.4.peg.210"/>
<evidence type="ECO:0000256" key="1">
    <source>
        <dbReference type="SAM" id="Phobius"/>
    </source>
</evidence>
<dbReference type="HOGENOM" id="CLU_616501_0_0_4"/>
<evidence type="ECO:0000313" key="3">
    <source>
        <dbReference type="EMBL" id="AGX86339.1"/>
    </source>
</evidence>
<dbReference type="KEGG" id="cbx:Cenrod_0211"/>